<comment type="catalytic activity">
    <reaction evidence="1">
        <text>Endonucleolytic cleavage to 5'-phosphomonoester.</text>
        <dbReference type="EC" id="3.1.26.4"/>
    </reaction>
</comment>
<dbReference type="PANTHER" id="PTHR10642">
    <property type="entry name" value="RIBONUCLEASE H1"/>
    <property type="match status" value="1"/>
</dbReference>
<dbReference type="InterPro" id="IPR002156">
    <property type="entry name" value="RNaseH_domain"/>
</dbReference>
<gene>
    <name evidence="9" type="ORF">ASPCAL10493</name>
</gene>
<dbReference type="OrthoDB" id="245563at2759"/>
<keyword evidence="7" id="KW-0378">Hydrolase</keyword>
<dbReference type="GO" id="GO:0043137">
    <property type="term" value="P:DNA replication, removal of RNA primer"/>
    <property type="evidence" value="ECO:0007669"/>
    <property type="project" value="TreeGrafter"/>
</dbReference>
<dbReference type="InterPro" id="IPR036397">
    <property type="entry name" value="RNaseH_sf"/>
</dbReference>
<keyword evidence="10" id="KW-1185">Reference proteome</keyword>
<keyword evidence="6" id="KW-0255">Endonuclease</keyword>
<dbReference type="GO" id="GO:0004523">
    <property type="term" value="F:RNA-DNA hybrid ribonuclease activity"/>
    <property type="evidence" value="ECO:0007669"/>
    <property type="project" value="UniProtKB-EC"/>
</dbReference>
<evidence type="ECO:0000313" key="10">
    <source>
        <dbReference type="Proteomes" id="UP000054771"/>
    </source>
</evidence>
<evidence type="ECO:0000256" key="5">
    <source>
        <dbReference type="ARBA" id="ARBA00022723"/>
    </source>
</evidence>
<dbReference type="Gene3D" id="3.30.420.10">
    <property type="entry name" value="Ribonuclease H-like superfamily/Ribonuclease H"/>
    <property type="match status" value="1"/>
</dbReference>
<name>A0A0U4ZBU9_ASPCI</name>
<dbReference type="STRING" id="454130.A0A0U4ZBU9"/>
<dbReference type="PANTHER" id="PTHR10642:SF26">
    <property type="entry name" value="RIBONUCLEASE H1"/>
    <property type="match status" value="1"/>
</dbReference>
<dbReference type="InterPro" id="IPR012337">
    <property type="entry name" value="RNaseH-like_sf"/>
</dbReference>
<dbReference type="EC" id="3.1.26.4" evidence="3"/>
<keyword evidence="5" id="KW-0479">Metal-binding</keyword>
<evidence type="ECO:0000256" key="6">
    <source>
        <dbReference type="ARBA" id="ARBA00022759"/>
    </source>
</evidence>
<evidence type="ECO:0000313" key="9">
    <source>
        <dbReference type="EMBL" id="CEL07333.1"/>
    </source>
</evidence>
<keyword evidence="4" id="KW-0540">Nuclease</keyword>
<feature type="domain" description="RNase H type-1" evidence="8">
    <location>
        <begin position="1"/>
        <end position="158"/>
    </location>
</feature>
<evidence type="ECO:0000256" key="3">
    <source>
        <dbReference type="ARBA" id="ARBA00012180"/>
    </source>
</evidence>
<proteinExistence type="inferred from homology"/>
<dbReference type="AlphaFoldDB" id="A0A0U4ZBU9"/>
<sequence>MVYTMEIYVDGGCRGNGKPWAFGAAAAAFKKRNGTFQGWYRALPSTPRPTSQRAEISAIILALQQVLAKHKELSSDPWLDVTIYSDSRYAVGCMTEWIYKWSKKGWVNSQGDEVANRDLIQWASNLDDQVKELGDVTYLYIPRAQNEYADDLCNQCLDEQE</sequence>
<dbReference type="PROSITE" id="PS50879">
    <property type="entry name" value="RNASE_H_1"/>
    <property type="match status" value="1"/>
</dbReference>
<dbReference type="EMBL" id="CDMC01000009">
    <property type="protein sequence ID" value="CEL07333.1"/>
    <property type="molecule type" value="Genomic_DNA"/>
</dbReference>
<accession>A0A0U4ZBU9</accession>
<dbReference type="InterPro" id="IPR050092">
    <property type="entry name" value="RNase_H"/>
</dbReference>
<evidence type="ECO:0000256" key="4">
    <source>
        <dbReference type="ARBA" id="ARBA00022722"/>
    </source>
</evidence>
<dbReference type="GO" id="GO:0003676">
    <property type="term" value="F:nucleic acid binding"/>
    <property type="evidence" value="ECO:0007669"/>
    <property type="project" value="InterPro"/>
</dbReference>
<evidence type="ECO:0000256" key="7">
    <source>
        <dbReference type="ARBA" id="ARBA00022801"/>
    </source>
</evidence>
<comment type="similarity">
    <text evidence="2">Belongs to the RNase H family.</text>
</comment>
<dbReference type="Pfam" id="PF00075">
    <property type="entry name" value="RNase_H"/>
    <property type="match status" value="1"/>
</dbReference>
<dbReference type="Proteomes" id="UP000054771">
    <property type="component" value="Unassembled WGS sequence"/>
</dbReference>
<protein>
    <recommendedName>
        <fullName evidence="3">ribonuclease H</fullName>
        <ecNumber evidence="3">3.1.26.4</ecNumber>
    </recommendedName>
</protein>
<evidence type="ECO:0000256" key="2">
    <source>
        <dbReference type="ARBA" id="ARBA00005300"/>
    </source>
</evidence>
<evidence type="ECO:0000259" key="8">
    <source>
        <dbReference type="PROSITE" id="PS50879"/>
    </source>
</evidence>
<dbReference type="SUPFAM" id="SSF53098">
    <property type="entry name" value="Ribonuclease H-like"/>
    <property type="match status" value="1"/>
</dbReference>
<organism evidence="9 10">
    <name type="scientific">Aspergillus calidoustus</name>
    <dbReference type="NCBI Taxonomy" id="454130"/>
    <lineage>
        <taxon>Eukaryota</taxon>
        <taxon>Fungi</taxon>
        <taxon>Dikarya</taxon>
        <taxon>Ascomycota</taxon>
        <taxon>Pezizomycotina</taxon>
        <taxon>Eurotiomycetes</taxon>
        <taxon>Eurotiomycetidae</taxon>
        <taxon>Eurotiales</taxon>
        <taxon>Aspergillaceae</taxon>
        <taxon>Aspergillus</taxon>
        <taxon>Aspergillus subgen. Nidulantes</taxon>
    </lineage>
</organism>
<evidence type="ECO:0000256" key="1">
    <source>
        <dbReference type="ARBA" id="ARBA00000077"/>
    </source>
</evidence>
<dbReference type="OMA" id="WIYKWTR"/>
<dbReference type="GO" id="GO:0046872">
    <property type="term" value="F:metal ion binding"/>
    <property type="evidence" value="ECO:0007669"/>
    <property type="project" value="UniProtKB-KW"/>
</dbReference>
<reference evidence="10" key="1">
    <citation type="journal article" date="2016" name="Genome Announc.">
        <title>Draft genome sequences of fungus Aspergillus calidoustus.</title>
        <authorList>
            <person name="Horn F."/>
            <person name="Linde J."/>
            <person name="Mattern D.J."/>
            <person name="Walther G."/>
            <person name="Guthke R."/>
            <person name="Scherlach K."/>
            <person name="Martin K."/>
            <person name="Brakhage A.A."/>
            <person name="Petzke L."/>
            <person name="Valiante V."/>
        </authorList>
    </citation>
    <scope>NUCLEOTIDE SEQUENCE [LARGE SCALE GENOMIC DNA]</scope>
    <source>
        <strain evidence="10">SF006504</strain>
    </source>
</reference>